<evidence type="ECO:0000256" key="3">
    <source>
        <dbReference type="PROSITE-ProRule" id="PRU00192"/>
    </source>
</evidence>
<dbReference type="InterPro" id="IPR047234">
    <property type="entry name" value="GRAF_fam"/>
</dbReference>
<dbReference type="Pfam" id="PF00169">
    <property type="entry name" value="PH"/>
    <property type="match status" value="1"/>
</dbReference>
<dbReference type="InterPro" id="IPR001452">
    <property type="entry name" value="SH3_domain"/>
</dbReference>
<reference evidence="9" key="2">
    <citation type="journal article" date="2016" name="G3 (Bethesda)">
        <title>Genome Evolution in Three Species of Cactophilic Drosophila.</title>
        <authorList>
            <person name="Sanchez-Flores A."/>
            <person name="Penazola F."/>
            <person name="Carpinteyro-Ponce J."/>
            <person name="Nazario-Yepiz N."/>
            <person name="Abreu-Goodger C."/>
            <person name="Machado C.A."/>
            <person name="Markow T.A."/>
        </authorList>
    </citation>
    <scope>NUCLEOTIDE SEQUENCE [LARGE SCALE GENOMIC DNA]</scope>
</reference>
<evidence type="ECO:0000313" key="9">
    <source>
        <dbReference type="Proteomes" id="UP000694904"/>
    </source>
</evidence>
<dbReference type="Pfam" id="PF16746">
    <property type="entry name" value="BAR_3"/>
    <property type="match status" value="1"/>
</dbReference>
<dbReference type="SUPFAM" id="SSF103657">
    <property type="entry name" value="BAR/IMD domain-like"/>
    <property type="match status" value="1"/>
</dbReference>
<evidence type="ECO:0000256" key="4">
    <source>
        <dbReference type="SAM" id="Coils"/>
    </source>
</evidence>
<dbReference type="InterPro" id="IPR011993">
    <property type="entry name" value="PH-like_dom_sf"/>
</dbReference>
<dbReference type="PROSITE" id="PS50238">
    <property type="entry name" value="RHOGAP"/>
    <property type="match status" value="1"/>
</dbReference>
<dbReference type="InterPro" id="IPR027267">
    <property type="entry name" value="AH/BAR_dom_sf"/>
</dbReference>
<dbReference type="SUPFAM" id="SSF50729">
    <property type="entry name" value="PH domain-like"/>
    <property type="match status" value="1"/>
</dbReference>
<feature type="compositionally biased region" description="Low complexity" evidence="5">
    <location>
        <begin position="680"/>
        <end position="697"/>
    </location>
</feature>
<evidence type="ECO:0000256" key="2">
    <source>
        <dbReference type="ARBA" id="ARBA00022468"/>
    </source>
</evidence>
<evidence type="ECO:0000259" key="6">
    <source>
        <dbReference type="PROSITE" id="PS50002"/>
    </source>
</evidence>
<reference evidence="10" key="3">
    <citation type="submission" date="2025-08" db="UniProtKB">
        <authorList>
            <consortium name="RefSeq"/>
        </authorList>
    </citation>
    <scope>IDENTIFICATION</scope>
    <source>
        <tissue evidence="10">Whole organism</tissue>
    </source>
</reference>
<keyword evidence="1 3" id="KW-0728">SH3 domain</keyword>
<feature type="compositionally biased region" description="Polar residues" evidence="5">
    <location>
        <begin position="838"/>
        <end position="852"/>
    </location>
</feature>
<dbReference type="SMART" id="SM00324">
    <property type="entry name" value="RhoGAP"/>
    <property type="match status" value="1"/>
</dbReference>
<dbReference type="Gene3D" id="2.30.29.30">
    <property type="entry name" value="Pleckstrin-homology domain (PH domain)/Phosphotyrosine-binding domain (PTB)"/>
    <property type="match status" value="1"/>
</dbReference>
<feature type="compositionally biased region" description="Gly residues" evidence="5">
    <location>
        <begin position="698"/>
        <end position="708"/>
    </location>
</feature>
<dbReference type="RefSeq" id="XP_017869832.1">
    <property type="nucleotide sequence ID" value="XM_018014343.1"/>
</dbReference>
<evidence type="ECO:0000259" key="7">
    <source>
        <dbReference type="PROSITE" id="PS50003"/>
    </source>
</evidence>
<feature type="region of interest" description="Disordered" evidence="5">
    <location>
        <begin position="964"/>
        <end position="988"/>
    </location>
</feature>
<dbReference type="PROSITE" id="PS50003">
    <property type="entry name" value="PH_DOMAIN"/>
    <property type="match status" value="1"/>
</dbReference>
<evidence type="ECO:0000259" key="8">
    <source>
        <dbReference type="PROSITE" id="PS50238"/>
    </source>
</evidence>
<gene>
    <name evidence="10" type="primary">LOC108618365</name>
</gene>
<dbReference type="SMART" id="SM00326">
    <property type="entry name" value="SH3"/>
    <property type="match status" value="1"/>
</dbReference>
<feature type="compositionally biased region" description="Polar residues" evidence="5">
    <location>
        <begin position="818"/>
        <end position="828"/>
    </location>
</feature>
<evidence type="ECO:0000313" key="10">
    <source>
        <dbReference type="RefSeq" id="XP_017869832.1"/>
    </source>
</evidence>
<feature type="region of interest" description="Disordered" evidence="5">
    <location>
        <begin position="600"/>
        <end position="637"/>
    </location>
</feature>
<dbReference type="Pfam" id="PF00620">
    <property type="entry name" value="RhoGAP"/>
    <property type="match status" value="1"/>
</dbReference>
<feature type="region of interest" description="Disordered" evidence="5">
    <location>
        <begin position="818"/>
        <end position="858"/>
    </location>
</feature>
<dbReference type="Gene3D" id="2.30.30.40">
    <property type="entry name" value="SH3 Domains"/>
    <property type="match status" value="1"/>
</dbReference>
<dbReference type="InterPro" id="IPR047225">
    <property type="entry name" value="PH_GRAF"/>
</dbReference>
<dbReference type="CDD" id="cd01249">
    <property type="entry name" value="BAR-PH_GRAF_family"/>
    <property type="match status" value="1"/>
</dbReference>
<dbReference type="Pfam" id="PF14604">
    <property type="entry name" value="SH3_9"/>
    <property type="match status" value="1"/>
</dbReference>
<feature type="compositionally biased region" description="Low complexity" evidence="5">
    <location>
        <begin position="600"/>
        <end position="609"/>
    </location>
</feature>
<feature type="domain" description="SH3" evidence="6">
    <location>
        <begin position="1007"/>
        <end position="1067"/>
    </location>
</feature>
<dbReference type="SUPFAM" id="SSF50044">
    <property type="entry name" value="SH3-domain"/>
    <property type="match status" value="1"/>
</dbReference>
<keyword evidence="4" id="KW-0175">Coiled coil</keyword>
<evidence type="ECO:0000256" key="5">
    <source>
        <dbReference type="SAM" id="MobiDB-lite"/>
    </source>
</evidence>
<dbReference type="InterPro" id="IPR004148">
    <property type="entry name" value="BAR_dom"/>
</dbReference>
<keyword evidence="9" id="KW-1185">Reference proteome</keyword>
<name>A0ABM1PRJ6_DROAR</name>
<dbReference type="PANTHER" id="PTHR12552">
    <property type="entry name" value="OLIGOPHRENIN 1"/>
    <property type="match status" value="1"/>
</dbReference>
<dbReference type="Proteomes" id="UP000694904">
    <property type="component" value="Chromosome X"/>
</dbReference>
<feature type="domain" description="Rho-GAP" evidence="8">
    <location>
        <begin position="393"/>
        <end position="580"/>
    </location>
</feature>
<dbReference type="SUPFAM" id="SSF48350">
    <property type="entry name" value="GTPase activation domain, GAP"/>
    <property type="match status" value="1"/>
</dbReference>
<accession>A0ABM1PRJ6</accession>
<dbReference type="CDD" id="cd11882">
    <property type="entry name" value="SH3_GRAF-like"/>
    <property type="match status" value="1"/>
</dbReference>
<dbReference type="InterPro" id="IPR001849">
    <property type="entry name" value="PH_domain"/>
</dbReference>
<dbReference type="GeneID" id="108618365"/>
<evidence type="ECO:0000256" key="1">
    <source>
        <dbReference type="ARBA" id="ARBA00022443"/>
    </source>
</evidence>
<dbReference type="InterPro" id="IPR008936">
    <property type="entry name" value="Rho_GTPase_activation_prot"/>
</dbReference>
<proteinExistence type="predicted"/>
<dbReference type="SMART" id="SM00233">
    <property type="entry name" value="PH"/>
    <property type="match status" value="1"/>
</dbReference>
<dbReference type="Gene3D" id="1.20.1270.60">
    <property type="entry name" value="Arfaptin homology (AH) domain/BAR domain"/>
    <property type="match status" value="1"/>
</dbReference>
<reference evidence="9" key="1">
    <citation type="journal article" date="1997" name="Nucleic Acids Res.">
        <title>tRNAscan-SE: a program for improved detection of transfer RNA genes in genomic sequence.</title>
        <authorList>
            <person name="Lowe T.M."/>
            <person name="Eddy S.R."/>
        </authorList>
    </citation>
    <scope>NUCLEOTIDE SEQUENCE [LARGE SCALE GENOMIC DNA]</scope>
</reference>
<dbReference type="PROSITE" id="PS50002">
    <property type="entry name" value="SH3"/>
    <property type="match status" value="1"/>
</dbReference>
<feature type="coiled-coil region" evidence="4">
    <location>
        <begin position="226"/>
        <end position="267"/>
    </location>
</feature>
<feature type="domain" description="PH" evidence="7">
    <location>
        <begin position="271"/>
        <end position="379"/>
    </location>
</feature>
<dbReference type="InterPro" id="IPR036028">
    <property type="entry name" value="SH3-like_dom_sf"/>
</dbReference>
<dbReference type="PANTHER" id="PTHR12552:SF1">
    <property type="entry name" value="RHO GTPASE-ACTIVATING PROTEIN GRAF"/>
    <property type="match status" value="1"/>
</dbReference>
<protein>
    <submittedName>
        <fullName evidence="10">Rho GTPase-activating protein 26 isoform X2</fullName>
    </submittedName>
</protein>
<dbReference type="CDD" id="cd07602">
    <property type="entry name" value="BAR_RhoGAP_OPHN1-like"/>
    <property type="match status" value="1"/>
</dbReference>
<feature type="compositionally biased region" description="Gly residues" evidence="5">
    <location>
        <begin position="624"/>
        <end position="633"/>
    </location>
</feature>
<sequence>MGGGKDIRRGLEPLEFEECIVDSPEFRDNLNRHEKELDHTSQQIKRIIKEVKDLMSAAKVLSTRMKQLAILLNDFNFECIGTAQTDDENVICESLKRFGAIIGTIEDEREKMLTLADKHIIESLEDFRKKQIGGVKENKKKFDKKTEKFCQSQERFLNMSTKKPENTIQEADASLGMHEREYIQESLSYVLRIQEVQERIKFEFVEILLAFISGWLVFYHTAHEQAEDHRDYLQDLRHKVQKTRENFEEAREKVTELKTKYMEKRTKSEEIFTKRGYLFLMEKKPFKATWTKYYCTFKKQKREFTMLQFNQMNHSFTRPEAREDEKLTLFSCQRRASEFEKRFCFDLTFKERPGIVYTFQALSEKDHRSWLSAMDGTEPTYLVPGKMKATEAYQLDETGFMFVRRCIQILEGRGLEDEGIYRKSGVGTKINKLLSLGMERKENEDVFTDDKYRDLMESNTIASALKMYLRNLNEPLMTYHYHSGFIEAAKKESLNQRVNEVHKLVYKLPQPNFEMLDMVIRHLTEVSRKYEKNKMSVFNLGVVFGPTLLRPLEETVAAILDIKFNNIVINILIENYERIFKNDPSTGVATAVNAAVSAANLHPSSSSPPTRMPRASQVGKAASTGGGGGGGSVGRSSLYSPEQKVYRVLAKSNYPDPTMSSSLQNIPNGMIYAHGPASASNSTPPGGVTSSGSSSNTNGGGGGGGGGSSLTVVSAHATNGARPAQMGSMKNLHAMTQSELGGRRSGSSGTDAAAAVYGILGGGGGPSTNGGAALQAHHATPATASSNLRHADYLMATATPVPQSASSSHIYTNASSNRLSLNDVSPPTATMRKERHLQTSGSSSAVIGSGPQQHPPVQRSHFAYSQAKHYSPVAAASTSSSNESVCDSLSSNNGLIGVGVGGGSGGAALITGGGGSSANVTRLLNARSSIDYPPITSQTSSLSTLLGSTCDDIVTATAAPSMIGGSGMGSLTGPGNGSGSTNESADYAPTKMHRNRDINQIKRDLSAGTARVRTLYACMGESEGELSFEPNQIITNVRFSHEPGWLQGTLNGKTGLIPENYVEHLKPYH</sequence>
<dbReference type="Gene3D" id="1.10.555.10">
    <property type="entry name" value="Rho GTPase activation protein"/>
    <property type="match status" value="1"/>
</dbReference>
<dbReference type="InterPro" id="IPR000198">
    <property type="entry name" value="RhoGAP_dom"/>
</dbReference>
<feature type="region of interest" description="Disordered" evidence="5">
    <location>
        <begin position="674"/>
        <end position="712"/>
    </location>
</feature>
<organism evidence="9 10">
    <name type="scientific">Drosophila arizonae</name>
    <name type="common">Fruit fly</name>
    <dbReference type="NCBI Taxonomy" id="7263"/>
    <lineage>
        <taxon>Eukaryota</taxon>
        <taxon>Metazoa</taxon>
        <taxon>Ecdysozoa</taxon>
        <taxon>Arthropoda</taxon>
        <taxon>Hexapoda</taxon>
        <taxon>Insecta</taxon>
        <taxon>Pterygota</taxon>
        <taxon>Neoptera</taxon>
        <taxon>Endopterygota</taxon>
        <taxon>Diptera</taxon>
        <taxon>Brachycera</taxon>
        <taxon>Muscomorpha</taxon>
        <taxon>Ephydroidea</taxon>
        <taxon>Drosophilidae</taxon>
        <taxon>Drosophila</taxon>
    </lineage>
</organism>
<keyword evidence="2" id="KW-0343">GTPase activation</keyword>
<feature type="compositionally biased region" description="Gly residues" evidence="5">
    <location>
        <begin position="964"/>
        <end position="978"/>
    </location>
</feature>